<evidence type="ECO:0000256" key="6">
    <source>
        <dbReference type="ARBA" id="ARBA00022989"/>
    </source>
</evidence>
<evidence type="ECO:0000256" key="4">
    <source>
        <dbReference type="ARBA" id="ARBA00022679"/>
    </source>
</evidence>
<keyword evidence="3" id="KW-0328">Glycosyltransferase</keyword>
<dbReference type="PANTHER" id="PTHR33908">
    <property type="entry name" value="MANNOSYLTRANSFERASE YKCB-RELATED"/>
    <property type="match status" value="1"/>
</dbReference>
<comment type="subcellular location">
    <subcellularLocation>
        <location evidence="1">Cell membrane</location>
        <topology evidence="1">Multi-pass membrane protein</topology>
    </subcellularLocation>
</comment>
<dbReference type="RefSeq" id="WP_210660011.1">
    <property type="nucleotide sequence ID" value="NZ_JAGKQQ010000001.1"/>
</dbReference>
<feature type="transmembrane region" description="Helical" evidence="8">
    <location>
        <begin position="374"/>
        <end position="394"/>
    </location>
</feature>
<feature type="transmembrane region" description="Helical" evidence="8">
    <location>
        <begin position="67"/>
        <end position="100"/>
    </location>
</feature>
<dbReference type="EMBL" id="JAGKQQ010000001">
    <property type="protein sequence ID" value="MBP3959374.1"/>
    <property type="molecule type" value="Genomic_DNA"/>
</dbReference>
<accession>A0ABS5C0A1</accession>
<keyword evidence="2" id="KW-1003">Cell membrane</keyword>
<evidence type="ECO:0000256" key="8">
    <source>
        <dbReference type="SAM" id="Phobius"/>
    </source>
</evidence>
<keyword evidence="7 8" id="KW-0472">Membrane</keyword>
<feature type="transmembrane region" description="Helical" evidence="8">
    <location>
        <begin position="112"/>
        <end position="129"/>
    </location>
</feature>
<evidence type="ECO:0000256" key="3">
    <source>
        <dbReference type="ARBA" id="ARBA00022676"/>
    </source>
</evidence>
<comment type="caution">
    <text evidence="9">The sequence shown here is derived from an EMBL/GenBank/DDBJ whole genome shotgun (WGS) entry which is preliminary data.</text>
</comment>
<keyword evidence="6 8" id="KW-1133">Transmembrane helix</keyword>
<proteinExistence type="predicted"/>
<dbReference type="PANTHER" id="PTHR33908:SF11">
    <property type="entry name" value="MEMBRANE PROTEIN"/>
    <property type="match status" value="1"/>
</dbReference>
<feature type="transmembrane region" description="Helical" evidence="8">
    <location>
        <begin position="12"/>
        <end position="31"/>
    </location>
</feature>
<keyword evidence="5 8" id="KW-0812">Transmembrane</keyword>
<feature type="transmembrane region" description="Helical" evidence="8">
    <location>
        <begin position="215"/>
        <end position="235"/>
    </location>
</feature>
<evidence type="ECO:0000256" key="5">
    <source>
        <dbReference type="ARBA" id="ARBA00022692"/>
    </source>
</evidence>
<gene>
    <name evidence="9" type="ORF">J8F10_29360</name>
</gene>
<protein>
    <recommendedName>
        <fullName evidence="11">Glycosyltransferase RgtA/B/C/D-like domain-containing protein</fullName>
    </recommendedName>
</protein>
<feature type="transmembrane region" description="Helical" evidence="8">
    <location>
        <begin position="331"/>
        <end position="354"/>
    </location>
</feature>
<evidence type="ECO:0000256" key="1">
    <source>
        <dbReference type="ARBA" id="ARBA00004651"/>
    </source>
</evidence>
<evidence type="ECO:0000256" key="2">
    <source>
        <dbReference type="ARBA" id="ARBA00022475"/>
    </source>
</evidence>
<organism evidence="9 10">
    <name type="scientific">Gemmata palustris</name>
    <dbReference type="NCBI Taxonomy" id="2822762"/>
    <lineage>
        <taxon>Bacteria</taxon>
        <taxon>Pseudomonadati</taxon>
        <taxon>Planctomycetota</taxon>
        <taxon>Planctomycetia</taxon>
        <taxon>Gemmatales</taxon>
        <taxon>Gemmataceae</taxon>
        <taxon>Gemmata</taxon>
    </lineage>
</organism>
<evidence type="ECO:0000256" key="7">
    <source>
        <dbReference type="ARBA" id="ARBA00023136"/>
    </source>
</evidence>
<keyword evidence="4" id="KW-0808">Transferase</keyword>
<feature type="transmembrane region" description="Helical" evidence="8">
    <location>
        <begin position="173"/>
        <end position="195"/>
    </location>
</feature>
<evidence type="ECO:0008006" key="11">
    <source>
        <dbReference type="Google" id="ProtNLM"/>
    </source>
</evidence>
<sequence>MIVPLCCPWRSVWLARVVALVALVIGVPLFLRMPPWCDITLYQMAARNILNGGTHYRDIFDTNLPGFVWLLTVIQWVFGESVVAVRAADLLVVSGIVLLIDRLAKWGGASRAARWWALAGAAAFYPFTVEMSHAQRDTWMALPALAAVALRVRRGMGRPTSLSSLRLSFFEGVLWGAGVWIKPHIVIMAAVVWLLTARRIAGEYQRPWRAAGADFLGNLIGGLALGLAGLTWLFATGTWEPFIEVFTQWNPGYWDLVIIEFDMRTEQQLHWFPPWSLGMLLTVPLALVSVLDMAPWSSRAAATARPDRAGTVGHWLPRLMWDKQAGADARFARGVLGALYFAWAAQAFFLQRGFQYAHIPETLLMLGVWASHRWAWTLLVLLWLTVTTSAWFLAEHDAAVQGELNRISPQEREHYVPRHPIFASDRLRLWPQCWRPDLGDAQRYAMWDRLRLHPPHEAVISWEEINEVVTFLHGEGVGDGEVIAWFDSPHAAYLLLNKKPGMRFMHVYTAISIGYDKNLEDGRVKVMRELATKTPNARFVINDLEWVALPAKSEEQRAALIGPARNPPHDLLPVNTPYPTEFPFNQPTVFRTRNGQGRYVVHKLVTRENSPKAPWLIESGARAVVQDVQRAGARSAVHDALVPK</sequence>
<dbReference type="Proteomes" id="UP000676565">
    <property type="component" value="Unassembled WGS sequence"/>
</dbReference>
<name>A0ABS5C0A1_9BACT</name>
<reference evidence="9 10" key="1">
    <citation type="submission" date="2021-04" db="EMBL/GenBank/DDBJ databases">
        <authorList>
            <person name="Ivanova A."/>
        </authorList>
    </citation>
    <scope>NUCLEOTIDE SEQUENCE [LARGE SCALE GENOMIC DNA]</scope>
    <source>
        <strain evidence="9 10">G18</strain>
    </source>
</reference>
<evidence type="ECO:0000313" key="10">
    <source>
        <dbReference type="Proteomes" id="UP000676565"/>
    </source>
</evidence>
<feature type="transmembrane region" description="Helical" evidence="8">
    <location>
        <begin position="271"/>
        <end position="291"/>
    </location>
</feature>
<evidence type="ECO:0000313" key="9">
    <source>
        <dbReference type="EMBL" id="MBP3959374.1"/>
    </source>
</evidence>
<dbReference type="InterPro" id="IPR050297">
    <property type="entry name" value="LipidA_mod_glycosyltrf_83"/>
</dbReference>
<keyword evidence="10" id="KW-1185">Reference proteome</keyword>